<dbReference type="FunFam" id="3.30.70.60:FF:000014">
    <property type="entry name" value="28S ribosomal protein S6, mitochondrial"/>
    <property type="match status" value="1"/>
</dbReference>
<dbReference type="GO" id="GO:0006412">
    <property type="term" value="P:translation"/>
    <property type="evidence" value="ECO:0007669"/>
    <property type="project" value="InterPro"/>
</dbReference>
<dbReference type="Proteomes" id="UP000183832">
    <property type="component" value="Unassembled WGS sequence"/>
</dbReference>
<dbReference type="Pfam" id="PF01250">
    <property type="entry name" value="Ribosomal_S6"/>
    <property type="match status" value="1"/>
</dbReference>
<dbReference type="SUPFAM" id="SSF54995">
    <property type="entry name" value="Ribosomal protein S6"/>
    <property type="match status" value="1"/>
</dbReference>
<evidence type="ECO:0000256" key="1">
    <source>
        <dbReference type="ARBA" id="ARBA00009512"/>
    </source>
</evidence>
<sequence>MPSYEALVILRQMPRQEVITTLKRTAEAIFSKGGFIRKLDNLGHRTLPFRVFEHGIIHKTGTAFNITFDSPSKVVFDLNEEYGRDVDIVRSNIFKAEEPVKIKCTLQEELQPPAYRKGVIRMLRIARKGQKEKYPLNTGLNYYPFQK</sequence>
<evidence type="ECO:0000256" key="3">
    <source>
        <dbReference type="ARBA" id="ARBA00035365"/>
    </source>
</evidence>
<dbReference type="GO" id="GO:0003735">
    <property type="term" value="F:structural constituent of ribosome"/>
    <property type="evidence" value="ECO:0007669"/>
    <property type="project" value="InterPro"/>
</dbReference>
<proteinExistence type="inferred from homology"/>
<reference evidence="4 5" key="1">
    <citation type="submission" date="2015-04" db="EMBL/GenBank/DDBJ databases">
        <authorList>
            <person name="Syromyatnikov M.Y."/>
            <person name="Popov V.N."/>
        </authorList>
    </citation>
    <scope>NUCLEOTIDE SEQUENCE [LARGE SCALE GENOMIC DNA]</scope>
</reference>
<evidence type="ECO:0000313" key="5">
    <source>
        <dbReference type="Proteomes" id="UP000183832"/>
    </source>
</evidence>
<dbReference type="PANTHER" id="PTHR21011:SF1">
    <property type="entry name" value="SMALL RIBOSOMAL SUBUNIT PROTEIN BS6M"/>
    <property type="match status" value="1"/>
</dbReference>
<dbReference type="Gene3D" id="3.30.70.60">
    <property type="match status" value="1"/>
</dbReference>
<dbReference type="GO" id="GO:0070181">
    <property type="term" value="F:small ribosomal subunit rRNA binding"/>
    <property type="evidence" value="ECO:0007669"/>
    <property type="project" value="TreeGrafter"/>
</dbReference>
<dbReference type="AlphaFoldDB" id="A0A1J1IET7"/>
<keyword evidence="5" id="KW-1185">Reference proteome</keyword>
<dbReference type="CDD" id="cd15465">
    <property type="entry name" value="bS6_mito"/>
    <property type="match status" value="1"/>
</dbReference>
<dbReference type="GO" id="GO:0005763">
    <property type="term" value="C:mitochondrial small ribosomal subunit"/>
    <property type="evidence" value="ECO:0007669"/>
    <property type="project" value="TreeGrafter"/>
</dbReference>
<comment type="similarity">
    <text evidence="1">Belongs to the bacterial ribosomal protein bS6 family.</text>
</comment>
<dbReference type="InterPro" id="IPR000529">
    <property type="entry name" value="Ribosomal_bS6"/>
</dbReference>
<protein>
    <recommendedName>
        <fullName evidence="2">Small ribosomal subunit protein bS6m</fullName>
    </recommendedName>
    <alternativeName>
        <fullName evidence="3">28S ribosomal protein S6, mitochondrial</fullName>
    </alternativeName>
</protein>
<accession>A0A1J1IET7</accession>
<gene>
    <name evidence="4" type="ORF">CLUMA_CG011922</name>
</gene>
<evidence type="ECO:0000313" key="4">
    <source>
        <dbReference type="EMBL" id="CRK98773.1"/>
    </source>
</evidence>
<dbReference type="InterPro" id="IPR035980">
    <property type="entry name" value="Ribosomal_bS6_sf"/>
</dbReference>
<dbReference type="PANTHER" id="PTHR21011">
    <property type="entry name" value="MITOCHONDRIAL 28S RIBOSOMAL PROTEIN S6"/>
    <property type="match status" value="1"/>
</dbReference>
<organism evidence="4 5">
    <name type="scientific">Clunio marinus</name>
    <dbReference type="NCBI Taxonomy" id="568069"/>
    <lineage>
        <taxon>Eukaryota</taxon>
        <taxon>Metazoa</taxon>
        <taxon>Ecdysozoa</taxon>
        <taxon>Arthropoda</taxon>
        <taxon>Hexapoda</taxon>
        <taxon>Insecta</taxon>
        <taxon>Pterygota</taxon>
        <taxon>Neoptera</taxon>
        <taxon>Endopterygota</taxon>
        <taxon>Diptera</taxon>
        <taxon>Nematocera</taxon>
        <taxon>Chironomoidea</taxon>
        <taxon>Chironomidae</taxon>
        <taxon>Clunio</taxon>
    </lineage>
</organism>
<dbReference type="STRING" id="568069.A0A1J1IET7"/>
<name>A0A1J1IET7_9DIPT</name>
<dbReference type="InterPro" id="IPR014717">
    <property type="entry name" value="Transl_elong_EF1B/ribsomal_bS6"/>
</dbReference>
<dbReference type="EMBL" id="CVRI01000048">
    <property type="protein sequence ID" value="CRK98773.1"/>
    <property type="molecule type" value="Genomic_DNA"/>
</dbReference>
<evidence type="ECO:0000256" key="2">
    <source>
        <dbReference type="ARBA" id="ARBA00035170"/>
    </source>
</evidence>